<dbReference type="SMART" id="SM00028">
    <property type="entry name" value="TPR"/>
    <property type="match status" value="2"/>
</dbReference>
<dbReference type="Pfam" id="PF00226">
    <property type="entry name" value="DnaJ"/>
    <property type="match status" value="1"/>
</dbReference>
<dbReference type="InterPro" id="IPR019734">
    <property type="entry name" value="TPR_rpt"/>
</dbReference>
<dbReference type="Pfam" id="PF14559">
    <property type="entry name" value="TPR_19"/>
    <property type="match status" value="1"/>
</dbReference>
<dbReference type="CDD" id="cd06257">
    <property type="entry name" value="DnaJ"/>
    <property type="match status" value="1"/>
</dbReference>
<gene>
    <name evidence="4" type="ORF">B1L04_12235</name>
</gene>
<evidence type="ECO:0000313" key="4">
    <source>
        <dbReference type="EMBL" id="OPF16891.1"/>
    </source>
</evidence>
<keyword evidence="1" id="KW-0802">TPR repeat</keyword>
<sequence length="317" mass="35842">MPFPISQGLFQFDLIDHFAVLGVSIDAEHEEIRERYLKIAYKLHPDTCRIHTPAEREQANQLLAKLVNPAYEHLSRDLSREEFRLILAQMGKAMARDAGKITISSEPARKLAQSSANYELAYQKILQSLAINQYTALENTYQKIAQLSELNLVYLMLTEGQGNKKTTRKVFISQGNPNQSELVGATFITAAEAKAKESPLEAYIRRAQASLDQNNPAQALRELRDALRQEPDNSICHALLGLAYLQQNQLSMARVHINRAWQVSPKDATVIRCKRELDKVVNPNVEMEDQKGQKKEGDRKGGFWSLFGGKKNNQLKP</sequence>
<feature type="repeat" description="TPR" evidence="1">
    <location>
        <begin position="200"/>
        <end position="233"/>
    </location>
</feature>
<accession>A0A1V4BR93</accession>
<feature type="region of interest" description="Disordered" evidence="2">
    <location>
        <begin position="284"/>
        <end position="317"/>
    </location>
</feature>
<feature type="domain" description="J" evidence="3">
    <location>
        <begin position="16"/>
        <end position="91"/>
    </location>
</feature>
<dbReference type="InterPro" id="IPR011990">
    <property type="entry name" value="TPR-like_helical_dom_sf"/>
</dbReference>
<name>A0A1V4BR93_MICAE</name>
<protein>
    <submittedName>
        <fullName evidence="4">Molecular chaperone DnaJ</fullName>
    </submittedName>
</protein>
<reference evidence="4 5" key="1">
    <citation type="submission" date="2017-02" db="EMBL/GenBank/DDBJ databases">
        <title>Genome sequence of Microcystis aeruginosa KW.</title>
        <authorList>
            <person name="Oh H.-M."/>
            <person name="Ahn C.-Y."/>
            <person name="Jeong H."/>
            <person name="Srivastava A."/>
            <person name="Lee H.-G."/>
            <person name="Kang S.-R."/>
        </authorList>
    </citation>
    <scope>NUCLEOTIDE SEQUENCE [LARGE SCALE GENOMIC DNA]</scope>
    <source>
        <strain evidence="4 5">KW</strain>
    </source>
</reference>
<dbReference type="SMART" id="SM00271">
    <property type="entry name" value="DnaJ"/>
    <property type="match status" value="1"/>
</dbReference>
<dbReference type="PROSITE" id="PS50005">
    <property type="entry name" value="TPR"/>
    <property type="match status" value="1"/>
</dbReference>
<dbReference type="InterPro" id="IPR036869">
    <property type="entry name" value="J_dom_sf"/>
</dbReference>
<dbReference type="Proteomes" id="UP000189835">
    <property type="component" value="Unassembled WGS sequence"/>
</dbReference>
<evidence type="ECO:0000259" key="3">
    <source>
        <dbReference type="PROSITE" id="PS50076"/>
    </source>
</evidence>
<dbReference type="PROSITE" id="PS50076">
    <property type="entry name" value="DNAJ_2"/>
    <property type="match status" value="1"/>
</dbReference>
<comment type="caution">
    <text evidence="4">The sequence shown here is derived from an EMBL/GenBank/DDBJ whole genome shotgun (WGS) entry which is preliminary data.</text>
</comment>
<evidence type="ECO:0000313" key="5">
    <source>
        <dbReference type="Proteomes" id="UP000189835"/>
    </source>
</evidence>
<proteinExistence type="predicted"/>
<dbReference type="InterPro" id="IPR001623">
    <property type="entry name" value="DnaJ_domain"/>
</dbReference>
<dbReference type="AlphaFoldDB" id="A0A1V4BR93"/>
<organism evidence="4 5">
    <name type="scientific">Microcystis aeruginosa KW</name>
    <dbReference type="NCBI Taxonomy" id="1960155"/>
    <lineage>
        <taxon>Bacteria</taxon>
        <taxon>Bacillati</taxon>
        <taxon>Cyanobacteriota</taxon>
        <taxon>Cyanophyceae</taxon>
        <taxon>Oscillatoriophycideae</taxon>
        <taxon>Chroococcales</taxon>
        <taxon>Microcystaceae</taxon>
        <taxon>Microcystis</taxon>
    </lineage>
</organism>
<evidence type="ECO:0000256" key="1">
    <source>
        <dbReference type="PROSITE-ProRule" id="PRU00339"/>
    </source>
</evidence>
<feature type="compositionally biased region" description="Basic and acidic residues" evidence="2">
    <location>
        <begin position="288"/>
        <end position="301"/>
    </location>
</feature>
<dbReference type="EMBL" id="MVGR01000004">
    <property type="protein sequence ID" value="OPF16891.1"/>
    <property type="molecule type" value="Genomic_DNA"/>
</dbReference>
<dbReference type="Gene3D" id="1.25.40.10">
    <property type="entry name" value="Tetratricopeptide repeat domain"/>
    <property type="match status" value="1"/>
</dbReference>
<evidence type="ECO:0000256" key="2">
    <source>
        <dbReference type="SAM" id="MobiDB-lite"/>
    </source>
</evidence>
<dbReference type="RefSeq" id="WP_079207687.1">
    <property type="nucleotide sequence ID" value="NZ_MVGR01000004.1"/>
</dbReference>
<dbReference type="SUPFAM" id="SSF46565">
    <property type="entry name" value="Chaperone J-domain"/>
    <property type="match status" value="1"/>
</dbReference>
<dbReference type="Gene3D" id="1.10.287.110">
    <property type="entry name" value="DnaJ domain"/>
    <property type="match status" value="1"/>
</dbReference>
<dbReference type="SUPFAM" id="SSF48452">
    <property type="entry name" value="TPR-like"/>
    <property type="match status" value="1"/>
</dbReference>